<dbReference type="Proteomes" id="UP001500755">
    <property type="component" value="Unassembled WGS sequence"/>
</dbReference>
<feature type="domain" description="HTH lacI-type" evidence="4">
    <location>
        <begin position="3"/>
        <end position="57"/>
    </location>
</feature>
<comment type="caution">
    <text evidence="5">The sequence shown here is derived from an EMBL/GenBank/DDBJ whole genome shotgun (WGS) entry which is preliminary data.</text>
</comment>
<keyword evidence="3" id="KW-0804">Transcription</keyword>
<dbReference type="PANTHER" id="PTHR30146">
    <property type="entry name" value="LACI-RELATED TRANSCRIPTIONAL REPRESSOR"/>
    <property type="match status" value="1"/>
</dbReference>
<protein>
    <submittedName>
        <fullName evidence="5">LacI family DNA-binding transcriptional regulator</fullName>
    </submittedName>
</protein>
<accession>A0ABP5EK48</accession>
<keyword evidence="2 5" id="KW-0238">DNA-binding</keyword>
<dbReference type="InterPro" id="IPR000843">
    <property type="entry name" value="HTH_LacI"/>
</dbReference>
<keyword evidence="6" id="KW-1185">Reference proteome</keyword>
<dbReference type="Pfam" id="PF00356">
    <property type="entry name" value="LacI"/>
    <property type="match status" value="1"/>
</dbReference>
<keyword evidence="1" id="KW-0805">Transcription regulation</keyword>
<evidence type="ECO:0000313" key="5">
    <source>
        <dbReference type="EMBL" id="GAA1999922.1"/>
    </source>
</evidence>
<dbReference type="InterPro" id="IPR046335">
    <property type="entry name" value="LacI/GalR-like_sensor"/>
</dbReference>
<proteinExistence type="predicted"/>
<evidence type="ECO:0000256" key="1">
    <source>
        <dbReference type="ARBA" id="ARBA00023015"/>
    </source>
</evidence>
<dbReference type="Gene3D" id="3.40.50.2300">
    <property type="match status" value="1"/>
</dbReference>
<reference evidence="6" key="1">
    <citation type="journal article" date="2019" name="Int. J. Syst. Evol. Microbiol.">
        <title>The Global Catalogue of Microorganisms (GCM) 10K type strain sequencing project: providing services to taxonomists for standard genome sequencing and annotation.</title>
        <authorList>
            <consortium name="The Broad Institute Genomics Platform"/>
            <consortium name="The Broad Institute Genome Sequencing Center for Infectious Disease"/>
            <person name="Wu L."/>
            <person name="Ma J."/>
        </authorList>
    </citation>
    <scope>NUCLEOTIDE SEQUENCE [LARGE SCALE GENOMIC DNA]</scope>
    <source>
        <strain evidence="6">JCM 14546</strain>
    </source>
</reference>
<dbReference type="PANTHER" id="PTHR30146:SF109">
    <property type="entry name" value="HTH-TYPE TRANSCRIPTIONAL REGULATOR GALS"/>
    <property type="match status" value="1"/>
</dbReference>
<dbReference type="SUPFAM" id="SSF47413">
    <property type="entry name" value="lambda repressor-like DNA-binding domains"/>
    <property type="match status" value="1"/>
</dbReference>
<dbReference type="Gene3D" id="1.10.260.40">
    <property type="entry name" value="lambda repressor-like DNA-binding domains"/>
    <property type="match status" value="1"/>
</dbReference>
<evidence type="ECO:0000256" key="3">
    <source>
        <dbReference type="ARBA" id="ARBA00023163"/>
    </source>
</evidence>
<dbReference type="CDD" id="cd01392">
    <property type="entry name" value="HTH_LacI"/>
    <property type="match status" value="1"/>
</dbReference>
<dbReference type="SUPFAM" id="SSF53822">
    <property type="entry name" value="Periplasmic binding protein-like I"/>
    <property type="match status" value="1"/>
</dbReference>
<dbReference type="PROSITE" id="PS50932">
    <property type="entry name" value="HTH_LACI_2"/>
    <property type="match status" value="1"/>
</dbReference>
<organism evidence="5 6">
    <name type="scientific">Brevibacterium samyangense</name>
    <dbReference type="NCBI Taxonomy" id="366888"/>
    <lineage>
        <taxon>Bacteria</taxon>
        <taxon>Bacillati</taxon>
        <taxon>Actinomycetota</taxon>
        <taxon>Actinomycetes</taxon>
        <taxon>Micrococcales</taxon>
        <taxon>Brevibacteriaceae</taxon>
        <taxon>Brevibacterium</taxon>
    </lineage>
</organism>
<dbReference type="EMBL" id="BAAANO010000005">
    <property type="protein sequence ID" value="GAA1999922.1"/>
    <property type="molecule type" value="Genomic_DNA"/>
</dbReference>
<dbReference type="PROSITE" id="PS00356">
    <property type="entry name" value="HTH_LACI_1"/>
    <property type="match status" value="1"/>
</dbReference>
<evidence type="ECO:0000313" key="6">
    <source>
        <dbReference type="Proteomes" id="UP001500755"/>
    </source>
</evidence>
<dbReference type="RefSeq" id="WP_344306594.1">
    <property type="nucleotide sequence ID" value="NZ_BAAANO010000005.1"/>
</dbReference>
<gene>
    <name evidence="5" type="ORF">GCM10009755_04510</name>
</gene>
<sequence>MGVRLEDVARAAAVSVTTVSRVLGGRDAVSAATRERVLAAVAETGYARSTLLQNESAHLVAVSAPPRPEHWQIEVVRAVCVQLQGMGVLTATPFLHPDLVDVRACVDAGASAVVTPTFTPLDVDVPVVRFSEATLEAGRTEAPGGTRVRSEWVAARVDLTGGLTLAFDHLHQLGHRRIGLICNDSGALAAALRDRFLAEHPARAFTEASRLERWIAPVPKSFSGGIRAAAELRDATCTAVIVQSALQLHGVLAAMRQRRLVVPRDLSVVGFGDSATMRYTDPPATVLGLERAGMVEALVAAVRTVLGLPGAHMSSVPPTFRPWLTARQSTAAVRA</sequence>
<dbReference type="InterPro" id="IPR028082">
    <property type="entry name" value="Peripla_BP_I"/>
</dbReference>
<dbReference type="SMART" id="SM00354">
    <property type="entry name" value="HTH_LACI"/>
    <property type="match status" value="1"/>
</dbReference>
<evidence type="ECO:0000259" key="4">
    <source>
        <dbReference type="PROSITE" id="PS50932"/>
    </source>
</evidence>
<dbReference type="GO" id="GO:0003677">
    <property type="term" value="F:DNA binding"/>
    <property type="evidence" value="ECO:0007669"/>
    <property type="project" value="UniProtKB-KW"/>
</dbReference>
<dbReference type="InterPro" id="IPR010982">
    <property type="entry name" value="Lambda_DNA-bd_dom_sf"/>
</dbReference>
<name>A0ABP5EK48_9MICO</name>
<evidence type="ECO:0000256" key="2">
    <source>
        <dbReference type="ARBA" id="ARBA00023125"/>
    </source>
</evidence>
<dbReference type="Pfam" id="PF13377">
    <property type="entry name" value="Peripla_BP_3"/>
    <property type="match status" value="1"/>
</dbReference>